<evidence type="ECO:0000256" key="8">
    <source>
        <dbReference type="ARBA" id="ARBA00023303"/>
    </source>
</evidence>
<proteinExistence type="inferred from homology"/>
<dbReference type="SMART" id="SM00100">
    <property type="entry name" value="cNMP"/>
    <property type="match status" value="1"/>
</dbReference>
<evidence type="ECO:0000256" key="9">
    <source>
        <dbReference type="SAM" id="Phobius"/>
    </source>
</evidence>
<keyword evidence="4 9" id="KW-1133">Transmembrane helix</keyword>
<evidence type="ECO:0000256" key="6">
    <source>
        <dbReference type="ARBA" id="ARBA00023136"/>
    </source>
</evidence>
<feature type="transmembrane region" description="Helical" evidence="9">
    <location>
        <begin position="192"/>
        <end position="213"/>
    </location>
</feature>
<dbReference type="Proteomes" id="UP000324897">
    <property type="component" value="Unassembled WGS sequence"/>
</dbReference>
<reference evidence="11 12" key="1">
    <citation type="journal article" date="2019" name="Sci. Rep.">
        <title>A high-quality genome of Eragrostis curvula grass provides insights into Poaceae evolution and supports new strategies to enhance forage quality.</title>
        <authorList>
            <person name="Carballo J."/>
            <person name="Santos B.A.C.M."/>
            <person name="Zappacosta D."/>
            <person name="Garbus I."/>
            <person name="Selva J.P."/>
            <person name="Gallo C.A."/>
            <person name="Diaz A."/>
            <person name="Albertini E."/>
            <person name="Caccamo M."/>
            <person name="Echenique V."/>
        </authorList>
    </citation>
    <scope>NUCLEOTIDE SEQUENCE [LARGE SCALE GENOMIC DNA]</scope>
    <source>
        <strain evidence="12">cv. Victoria</strain>
        <tissue evidence="11">Leaf</tissue>
    </source>
</reference>
<comment type="caution">
    <text evidence="11">The sequence shown here is derived from an EMBL/GenBank/DDBJ whole genome shotgun (WGS) entry which is preliminary data.</text>
</comment>
<evidence type="ECO:0000256" key="5">
    <source>
        <dbReference type="ARBA" id="ARBA00023065"/>
    </source>
</evidence>
<dbReference type="EMBL" id="RWGY01000005">
    <property type="protein sequence ID" value="TVU42158.1"/>
    <property type="molecule type" value="Genomic_DNA"/>
</dbReference>
<dbReference type="InterPro" id="IPR018490">
    <property type="entry name" value="cNMP-bd_dom_sf"/>
</dbReference>
<dbReference type="SUPFAM" id="SSF51206">
    <property type="entry name" value="cAMP-binding domain-like"/>
    <property type="match status" value="1"/>
</dbReference>
<keyword evidence="7" id="KW-0813">Transport</keyword>
<protein>
    <recommendedName>
        <fullName evidence="10">Cyclic nucleotide-binding domain-containing protein</fullName>
    </recommendedName>
</protein>
<dbReference type="PANTHER" id="PTHR45651">
    <property type="entry name" value="CYCLIC NUCLEOTIDE-GATED ION CHANNEL 15-RELATED-RELATED"/>
    <property type="match status" value="1"/>
</dbReference>
<comment type="similarity">
    <text evidence="2">Belongs to the cyclic nucleotide-gated cation channel (TC 1.A.1.5) family.</text>
</comment>
<dbReference type="Gene3D" id="2.60.120.10">
    <property type="entry name" value="Jelly Rolls"/>
    <property type="match status" value="1"/>
</dbReference>
<accession>A0A5J9W1W0</accession>
<organism evidence="11 12">
    <name type="scientific">Eragrostis curvula</name>
    <name type="common">weeping love grass</name>
    <dbReference type="NCBI Taxonomy" id="38414"/>
    <lineage>
        <taxon>Eukaryota</taxon>
        <taxon>Viridiplantae</taxon>
        <taxon>Streptophyta</taxon>
        <taxon>Embryophyta</taxon>
        <taxon>Tracheophyta</taxon>
        <taxon>Spermatophyta</taxon>
        <taxon>Magnoliopsida</taxon>
        <taxon>Liliopsida</taxon>
        <taxon>Poales</taxon>
        <taxon>Poaceae</taxon>
        <taxon>PACMAD clade</taxon>
        <taxon>Chloridoideae</taxon>
        <taxon>Eragrostideae</taxon>
        <taxon>Eragrostidinae</taxon>
        <taxon>Eragrostis</taxon>
    </lineage>
</organism>
<dbReference type="Gene3D" id="1.10.287.630">
    <property type="entry name" value="Helix hairpin bin"/>
    <property type="match status" value="1"/>
</dbReference>
<evidence type="ECO:0000256" key="7">
    <source>
        <dbReference type="ARBA" id="ARBA00023286"/>
    </source>
</evidence>
<keyword evidence="7" id="KW-1071">Ligand-gated ion channel</keyword>
<dbReference type="SUPFAM" id="SSF81324">
    <property type="entry name" value="Voltage-gated potassium channels"/>
    <property type="match status" value="1"/>
</dbReference>
<name>A0A5J9W1W0_9POAL</name>
<dbReference type="InterPro" id="IPR000595">
    <property type="entry name" value="cNMP-bd_dom"/>
</dbReference>
<evidence type="ECO:0000313" key="12">
    <source>
        <dbReference type="Proteomes" id="UP000324897"/>
    </source>
</evidence>
<keyword evidence="12" id="KW-1185">Reference proteome</keyword>
<comment type="subcellular location">
    <subcellularLocation>
        <location evidence="1">Endomembrane system</location>
        <topology evidence="1">Multi-pass membrane protein</topology>
    </subcellularLocation>
</comment>
<dbReference type="AlphaFoldDB" id="A0A5J9W1W0"/>
<gene>
    <name evidence="11" type="ORF">EJB05_08550</name>
</gene>
<evidence type="ECO:0000256" key="2">
    <source>
        <dbReference type="ARBA" id="ARBA00010486"/>
    </source>
</evidence>
<evidence type="ECO:0000256" key="4">
    <source>
        <dbReference type="ARBA" id="ARBA00022989"/>
    </source>
</evidence>
<evidence type="ECO:0000256" key="1">
    <source>
        <dbReference type="ARBA" id="ARBA00004127"/>
    </source>
</evidence>
<feature type="domain" description="Cyclic nucleotide-binding" evidence="10">
    <location>
        <begin position="508"/>
        <end position="638"/>
    </location>
</feature>
<dbReference type="Pfam" id="PF00027">
    <property type="entry name" value="cNMP_binding"/>
    <property type="match status" value="1"/>
</dbReference>
<keyword evidence="8" id="KW-0407">Ion channel</keyword>
<dbReference type="GO" id="GO:0005216">
    <property type="term" value="F:monoatomic ion channel activity"/>
    <property type="evidence" value="ECO:0007669"/>
    <property type="project" value="InterPro"/>
</dbReference>
<dbReference type="FunFam" id="2.60.120.10:FF:000024">
    <property type="entry name" value="Cyclic nucleotide-gated ion channel 1"/>
    <property type="match status" value="1"/>
</dbReference>
<sequence length="732" mass="83906">MELFCHGRELARLEVEDNQLRASSKELQYWLLLPVMDCMARSQPSKNKAKDEQHKVAKVTTKKEGCKTAGKLNGCSKKWTDWQKWIMDPEGNIVLTWNRIFLVSCVASHCVDPLFFFLLTIESTYSQLCMRLDHSLAIVLTCLRSLIDMFFMAHIAIRFCTAYVDPLSKVLGKGELVTDPKQIAQRYIRRDFFIDLAAALPVPQILMLAVMPSLSFKKIHAPLFLIILVQSAVRSYIIIQLSINIIKTVGFITKNGWDGAIYNLFLYLVASHVVGAIYYLLAVGRQKTCWETQCSIEDRVSKLPCDPKFLDCQYAISMESQNWANSTNVFTNCNAESGSVSINYGIFIQAMQNGVLTASFSEKYFYSLWWGLQQLTFVYLKTNLLHVNNTFGNPMVTSSFIGENLFAIGLTLLSIGLFAQLIGSMMIYMRSLSTNAEDWRVQETEMEDWMTDQHIPEDLRNRIRHFLEYKWMSTQGVDEDSILRQLPVDLHRDIKRHLCLDLVQRVPLVSAMDHKLLDAICDRMTYLLGTEGTYIIREGDPVKAMLFIIRGKLESSTTDGGRVDFFNSVILKPGDFCGEELLTWALLPSSSNSYPSSTRTIRTISEFEAFSLQADDLKFVASAFRMIHSKHLQHMFRFHSQQWRTWAACLIQTAWQRHRNRQKMAEGGLSNRWKSFFSLIDDHEMHCQNVDAASSSKSHKAECPFSKIAKIFTKAEKERPEEPDFSLDDRSD</sequence>
<dbReference type="PANTHER" id="PTHR45651:SF24">
    <property type="entry name" value="OS08G0254600 PROTEIN"/>
    <property type="match status" value="1"/>
</dbReference>
<feature type="transmembrane region" description="Helical" evidence="9">
    <location>
        <begin position="260"/>
        <end position="281"/>
    </location>
</feature>
<dbReference type="PROSITE" id="PS50042">
    <property type="entry name" value="CNMP_BINDING_3"/>
    <property type="match status" value="1"/>
</dbReference>
<evidence type="ECO:0000256" key="3">
    <source>
        <dbReference type="ARBA" id="ARBA00022692"/>
    </source>
</evidence>
<dbReference type="CDD" id="cd00038">
    <property type="entry name" value="CAP_ED"/>
    <property type="match status" value="1"/>
</dbReference>
<dbReference type="GO" id="GO:0012505">
    <property type="term" value="C:endomembrane system"/>
    <property type="evidence" value="ECO:0007669"/>
    <property type="project" value="UniProtKB-SubCell"/>
</dbReference>
<feature type="transmembrane region" description="Helical" evidence="9">
    <location>
        <begin position="219"/>
        <end position="239"/>
    </location>
</feature>
<dbReference type="OrthoDB" id="421226at2759"/>
<keyword evidence="3 9" id="KW-0812">Transmembrane</keyword>
<feature type="non-terminal residue" evidence="11">
    <location>
        <position position="1"/>
    </location>
</feature>
<evidence type="ECO:0000313" key="11">
    <source>
        <dbReference type="EMBL" id="TVU42158.1"/>
    </source>
</evidence>
<dbReference type="GO" id="GO:0016020">
    <property type="term" value="C:membrane"/>
    <property type="evidence" value="ECO:0007669"/>
    <property type="project" value="InterPro"/>
</dbReference>
<dbReference type="InterPro" id="IPR014710">
    <property type="entry name" value="RmlC-like_jellyroll"/>
</dbReference>
<feature type="transmembrane region" description="Helical" evidence="9">
    <location>
        <begin position="405"/>
        <end position="428"/>
    </location>
</feature>
<keyword evidence="5" id="KW-0406">Ion transport</keyword>
<evidence type="ECO:0000259" key="10">
    <source>
        <dbReference type="PROSITE" id="PS50042"/>
    </source>
</evidence>
<keyword evidence="6 9" id="KW-0472">Membrane</keyword>
<dbReference type="Gramene" id="TVU42158">
    <property type="protein sequence ID" value="TVU42158"/>
    <property type="gene ID" value="EJB05_08550"/>
</dbReference>